<organism evidence="1 2">
    <name type="scientific">Orbilia oligospora</name>
    <name type="common">Nematode-trapping fungus</name>
    <name type="synonym">Arthrobotrys oligospora</name>
    <dbReference type="NCBI Taxonomy" id="2813651"/>
    <lineage>
        <taxon>Eukaryota</taxon>
        <taxon>Fungi</taxon>
        <taxon>Dikarya</taxon>
        <taxon>Ascomycota</taxon>
        <taxon>Pezizomycotina</taxon>
        <taxon>Orbiliomycetes</taxon>
        <taxon>Orbiliales</taxon>
        <taxon>Orbiliaceae</taxon>
        <taxon>Orbilia</taxon>
    </lineage>
</organism>
<dbReference type="Proteomes" id="UP000480548">
    <property type="component" value="Unassembled WGS sequence"/>
</dbReference>
<comment type="caution">
    <text evidence="1">The sequence shown here is derived from an EMBL/GenBank/DDBJ whole genome shotgun (WGS) entry which is preliminary data.</text>
</comment>
<protein>
    <submittedName>
        <fullName evidence="1">Uncharacterized protein</fullName>
    </submittedName>
</protein>
<reference evidence="1 2" key="1">
    <citation type="submission" date="2019-06" db="EMBL/GenBank/DDBJ databases">
        <authorList>
            <person name="Palmer J.M."/>
        </authorList>
    </citation>
    <scope>NUCLEOTIDE SEQUENCE [LARGE SCALE GENOMIC DNA]</scope>
    <source>
        <strain evidence="1 2">TWF703</strain>
    </source>
</reference>
<dbReference type="AlphaFoldDB" id="A0A7C8JNZ5"/>
<sequence>MDCPWPGNSPLFRRPHTLVFRVGRMRWVYFCHVNNVIRYCTLRTSSAPDFKEQNGQNIRRILMLGNVTGLYNPPKKLYVEFTGTNGDETDTSHFQDFNEEDVVWEMVYASDGVPVWSYSLTIPFETREEEPLIPPLLHDDIKKGYYLPIWRERYQHRWKCLWGMTPKAPKEAPDSKKKDEQPIPVLELNEVATTCHLKLSTTRQPCS</sequence>
<evidence type="ECO:0000313" key="2">
    <source>
        <dbReference type="Proteomes" id="UP000480548"/>
    </source>
</evidence>
<evidence type="ECO:0000313" key="1">
    <source>
        <dbReference type="EMBL" id="KAF3129068.1"/>
    </source>
</evidence>
<proteinExistence type="predicted"/>
<name>A0A7C8JNZ5_ORBOL</name>
<dbReference type="EMBL" id="WIQZ01000065">
    <property type="protein sequence ID" value="KAF3129068.1"/>
    <property type="molecule type" value="Genomic_DNA"/>
</dbReference>
<accession>A0A7C8JNZ5</accession>
<gene>
    <name evidence="1" type="ORF">TWF703_009098</name>
</gene>